<proteinExistence type="predicted"/>
<name>A0ABP8FKZ7_9ACTN</name>
<reference evidence="3" key="1">
    <citation type="journal article" date="2019" name="Int. J. Syst. Evol. Microbiol.">
        <title>The Global Catalogue of Microorganisms (GCM) 10K type strain sequencing project: providing services to taxonomists for standard genome sequencing and annotation.</title>
        <authorList>
            <consortium name="The Broad Institute Genomics Platform"/>
            <consortium name="The Broad Institute Genome Sequencing Center for Infectious Disease"/>
            <person name="Wu L."/>
            <person name="Ma J."/>
        </authorList>
    </citation>
    <scope>NUCLEOTIDE SEQUENCE [LARGE SCALE GENOMIC DNA]</scope>
    <source>
        <strain evidence="3">JCM 31290</strain>
    </source>
</reference>
<dbReference type="EMBL" id="BAABET010000003">
    <property type="protein sequence ID" value="GAA4306267.1"/>
    <property type="molecule type" value="Genomic_DNA"/>
</dbReference>
<keyword evidence="1" id="KW-1133">Transmembrane helix</keyword>
<feature type="transmembrane region" description="Helical" evidence="1">
    <location>
        <begin position="42"/>
        <end position="60"/>
    </location>
</feature>
<protein>
    <recommendedName>
        <fullName evidence="4">MFS transporter</fullName>
    </recommendedName>
</protein>
<keyword evidence="3" id="KW-1185">Reference proteome</keyword>
<dbReference type="RefSeq" id="WP_345661428.1">
    <property type="nucleotide sequence ID" value="NZ_BAABET010000003.1"/>
</dbReference>
<keyword evidence="1" id="KW-0472">Membrane</keyword>
<evidence type="ECO:0000313" key="3">
    <source>
        <dbReference type="Proteomes" id="UP001501115"/>
    </source>
</evidence>
<feature type="transmembrane region" description="Helical" evidence="1">
    <location>
        <begin position="119"/>
        <end position="137"/>
    </location>
</feature>
<comment type="caution">
    <text evidence="2">The sequence shown here is derived from an EMBL/GenBank/DDBJ whole genome shotgun (WGS) entry which is preliminary data.</text>
</comment>
<feature type="transmembrane region" description="Helical" evidence="1">
    <location>
        <begin position="67"/>
        <end position="87"/>
    </location>
</feature>
<sequence length="216" mass="22687">MTKLRTTTRPAPLPVLRAAVFALVGTVLGVSAHHLVAEGPVPWRQSVLGAAVLFGAGLAGARRPRPLVAVVTACGAAQTALHLWLMAEHPDATSSMAMSGHTHHAVDTHTAWHDQVHDSLAMTAVHAIAAVLVAVLLHRADTAFWSLTRGVTSAVEGACARIATAGRLFTERTAPAHTTPPVLVHPWLERPPLKGTVLADVVVRRGPPRAGLTRAI</sequence>
<evidence type="ECO:0000256" key="1">
    <source>
        <dbReference type="SAM" id="Phobius"/>
    </source>
</evidence>
<dbReference type="Proteomes" id="UP001501115">
    <property type="component" value="Unassembled WGS sequence"/>
</dbReference>
<evidence type="ECO:0000313" key="2">
    <source>
        <dbReference type="EMBL" id="GAA4306267.1"/>
    </source>
</evidence>
<gene>
    <name evidence="2" type="ORF">GCM10023086_24440</name>
</gene>
<keyword evidence="1" id="KW-0812">Transmembrane</keyword>
<accession>A0ABP8FKZ7</accession>
<evidence type="ECO:0008006" key="4">
    <source>
        <dbReference type="Google" id="ProtNLM"/>
    </source>
</evidence>
<organism evidence="2 3">
    <name type="scientific">Streptomyces venetus</name>
    <dbReference type="NCBI Taxonomy" id="1701086"/>
    <lineage>
        <taxon>Bacteria</taxon>
        <taxon>Bacillati</taxon>
        <taxon>Actinomycetota</taxon>
        <taxon>Actinomycetes</taxon>
        <taxon>Kitasatosporales</taxon>
        <taxon>Streptomycetaceae</taxon>
        <taxon>Streptomyces</taxon>
    </lineage>
</organism>